<dbReference type="Gene3D" id="2.60.40.1520">
    <property type="entry name" value="Hemocyanin, C-terminal domain"/>
    <property type="match status" value="1"/>
</dbReference>
<reference evidence="4 5" key="1">
    <citation type="submission" date="2019-01" db="EMBL/GenBank/DDBJ databases">
        <authorList>
            <person name="Sayadi A."/>
        </authorList>
    </citation>
    <scope>NUCLEOTIDE SEQUENCE [LARGE SCALE GENOMIC DNA]</scope>
</reference>
<proteinExistence type="predicted"/>
<dbReference type="Pfam" id="PF03723">
    <property type="entry name" value="Hemocyanin_C"/>
    <property type="match status" value="1"/>
</dbReference>
<protein>
    <recommendedName>
        <fullName evidence="6">Hemocyanin C-terminal domain-containing protein</fullName>
    </recommendedName>
</protein>
<gene>
    <name evidence="4" type="ORF">CALMAC_LOCUS9086</name>
</gene>
<dbReference type="EMBL" id="CAACVG010007829">
    <property type="protein sequence ID" value="VEN47264.1"/>
    <property type="molecule type" value="Genomic_DNA"/>
</dbReference>
<evidence type="ECO:0000313" key="4">
    <source>
        <dbReference type="EMBL" id="VEN47264.1"/>
    </source>
</evidence>
<feature type="signal peptide" evidence="1">
    <location>
        <begin position="1"/>
        <end position="20"/>
    </location>
</feature>
<dbReference type="GO" id="GO:0005615">
    <property type="term" value="C:extracellular space"/>
    <property type="evidence" value="ECO:0007669"/>
    <property type="project" value="UniProtKB-ARBA"/>
</dbReference>
<feature type="domain" description="Hemocyanin C-terminal" evidence="3">
    <location>
        <begin position="268"/>
        <end position="343"/>
    </location>
</feature>
<dbReference type="InterPro" id="IPR014756">
    <property type="entry name" value="Ig_E-set"/>
</dbReference>
<organism evidence="4 5">
    <name type="scientific">Callosobruchus maculatus</name>
    <name type="common">Southern cowpea weevil</name>
    <name type="synonym">Pulse bruchid</name>
    <dbReference type="NCBI Taxonomy" id="64391"/>
    <lineage>
        <taxon>Eukaryota</taxon>
        <taxon>Metazoa</taxon>
        <taxon>Ecdysozoa</taxon>
        <taxon>Arthropoda</taxon>
        <taxon>Hexapoda</taxon>
        <taxon>Insecta</taxon>
        <taxon>Pterygota</taxon>
        <taxon>Neoptera</taxon>
        <taxon>Endopterygota</taxon>
        <taxon>Coleoptera</taxon>
        <taxon>Polyphaga</taxon>
        <taxon>Cucujiformia</taxon>
        <taxon>Chrysomeloidea</taxon>
        <taxon>Chrysomelidae</taxon>
        <taxon>Bruchinae</taxon>
        <taxon>Bruchini</taxon>
        <taxon>Callosobruchus</taxon>
    </lineage>
</organism>
<sequence>MLFYNIYLCILLHVVVLSKSEKVNISLSKHLDRQNKLFSILYHVHQTNCSKDVTEIASGWSLEEHKADFTGLLPKEQAFTPFYESHLEEAIALFRLFFYAKDWDAFYKTLTWARKNVNSQMLIYALFLAVDHRKDCKSLVVPPIYEVYPHLFVDGLTVREVGRKKTKFDQSFTDTRSKHDLELLEHDPDKHKYHRGKVPGVKIKSVDVGGFVKNTEFSEIDMINTFNHTESEKFGDFQVRLRLMRPKPDNFSYTIHVESETATKLCFKHRMNMFNLDKFTYNLKRGQNTIERNITQSPYFTSDERSFSEMYREILSALAGNTSYKAETFDPTNTYAWPLRFFVAAFQENDTDDGPLAMLYPFDRPIKNEKMFQKVPNFYSHTVSVEPHPCSGFMDRPSDCNKQ</sequence>
<keyword evidence="5" id="KW-1185">Reference proteome</keyword>
<dbReference type="InterPro" id="IPR036697">
    <property type="entry name" value="Hemocyanin_N_sf"/>
</dbReference>
<evidence type="ECO:0000256" key="1">
    <source>
        <dbReference type="SAM" id="SignalP"/>
    </source>
</evidence>
<evidence type="ECO:0008006" key="6">
    <source>
        <dbReference type="Google" id="ProtNLM"/>
    </source>
</evidence>
<feature type="chain" id="PRO_5024922711" description="Hemocyanin C-terminal domain-containing protein" evidence="1">
    <location>
        <begin position="21"/>
        <end position="403"/>
    </location>
</feature>
<evidence type="ECO:0000259" key="3">
    <source>
        <dbReference type="Pfam" id="PF03723"/>
    </source>
</evidence>
<dbReference type="InterPro" id="IPR005203">
    <property type="entry name" value="Hemocyanin_C"/>
</dbReference>
<dbReference type="InterPro" id="IPR005204">
    <property type="entry name" value="Hemocyanin_N"/>
</dbReference>
<dbReference type="InterPro" id="IPR013788">
    <property type="entry name" value="Hemocyanin/hexamerin"/>
</dbReference>
<accession>A0A653CIW0</accession>
<evidence type="ECO:0000259" key="2">
    <source>
        <dbReference type="Pfam" id="PF03722"/>
    </source>
</evidence>
<evidence type="ECO:0000313" key="5">
    <source>
        <dbReference type="Proteomes" id="UP000410492"/>
    </source>
</evidence>
<dbReference type="AlphaFoldDB" id="A0A653CIW0"/>
<dbReference type="Pfam" id="PF03722">
    <property type="entry name" value="Hemocyanin_N"/>
    <property type="match status" value="1"/>
</dbReference>
<dbReference type="Gene3D" id="1.20.1370.10">
    <property type="entry name" value="Hemocyanin, N-terminal domain"/>
    <property type="match status" value="1"/>
</dbReference>
<name>A0A653CIW0_CALMS</name>
<dbReference type="SUPFAM" id="SSF81296">
    <property type="entry name" value="E set domains"/>
    <property type="match status" value="1"/>
</dbReference>
<dbReference type="InterPro" id="IPR037020">
    <property type="entry name" value="Hemocyanin_C_sf"/>
</dbReference>
<dbReference type="OrthoDB" id="196131at2759"/>
<keyword evidence="1" id="KW-0732">Signal</keyword>
<dbReference type="Proteomes" id="UP000410492">
    <property type="component" value="Unassembled WGS sequence"/>
</dbReference>
<dbReference type="PANTHER" id="PTHR11511">
    <property type="entry name" value="LARVAL STORAGE PROTEIN/PHENOLOXIDASE"/>
    <property type="match status" value="1"/>
</dbReference>
<dbReference type="PANTHER" id="PTHR11511:SF5">
    <property type="entry name" value="FAT-BODY PROTEIN 1-RELATED"/>
    <property type="match status" value="1"/>
</dbReference>
<feature type="domain" description="Hemocyanin N-terminal" evidence="2">
    <location>
        <begin position="31"/>
        <end position="137"/>
    </location>
</feature>
<dbReference type="SUPFAM" id="SSF48050">
    <property type="entry name" value="Hemocyanin, N-terminal domain"/>
    <property type="match status" value="1"/>
</dbReference>